<sequence>MADITIMYEIDSAAAGIDLSLVDVQLPPGENFGIISDDEDVYQEEQLDFEAGFGNIIVVDNLPVVPREKFEKLEGVIRKIYGQIGVIKEDGLWMPVDPETQKTLGYCFIEYNTPQVKLIDFSPVEKYLVTYSSHEPSNPRDANRIVINIFDVRTGKVMRDFKGSADEFAIGGTGGVTGVSWPIFRWGGGKDDRYFAKMGKNMISIYETETFSLIDKKSLKVENVMDFSWSPTDPILALFIPELAGGNQPARVSLVQIPSKEELRQKNLFSVSDCKMYWQSNGDYLAVKVDRYTKSKRTTYTGFELFRIKERDIPIEVLELDNKNDKIIAFAWEPKGHRFAVIHGDSPRPDVSFYSMRTAQNTGRVSKLTTLKGKQANALFWSPVGHYIILAGLKGFNGQLEFYNVDELETMATTEHFMATDIEWDPTGRYVATSVTSVHHEMENGFNIWSFNGKLLYRILKDHFFQFLWRPRPPSFLTPEKEEEIANNLKKYSKKYEAEDQDVSLQLSEQDREKRRMLKDEWDKWVNEWKRLLEEEKLERQKLRDGEASDEEEEYEAKEIEVEELLDVSEEVLSFEYEQEDVKVTDSAATLPAKDGKSIGAANYIVTVGLGTPKRDLSLIFDTGSDLTWTQCEPCVRSCYEQQDPIFNPSQSTSYTNISCGSSLCDSLASATGHTLKCASSTCVYGIQYGDSSFSVGFFGKETLTLSPSDVFHNFYFGCGQNNQGLFRGSAGLLGLGRDPLSLVSQTAGKYNKIFSYCLPSSASSTGFLTFGGSPSKSAKFTPLTTISDGTSFYGLDFTGISVGGRKLSISQSVFSDAGAIIDSGTVITRLPPAAYSALRSAFRKMMTKYPRAPALSILDTCYDFSNYSTISAPKIGFFFNGGVEVDIDASGILYANKVSQVCLAFAGNSDRTDVLIYGNVQQKTMEVVYDGAAGGLGLLLQVVVDLMFQLSV</sequence>
<keyword evidence="15" id="KW-0175">Coiled coil</keyword>
<comment type="subcellular location">
    <subcellularLocation>
        <location evidence="1 12">Cytoplasm</location>
    </subcellularLocation>
</comment>
<organism evidence="17 18">
    <name type="scientific">Hevea brasiliensis</name>
    <name type="common">Para rubber tree</name>
    <name type="synonym">Siphonia brasiliensis</name>
    <dbReference type="NCBI Taxonomy" id="3981"/>
    <lineage>
        <taxon>Eukaryota</taxon>
        <taxon>Viridiplantae</taxon>
        <taxon>Streptophyta</taxon>
        <taxon>Embryophyta</taxon>
        <taxon>Tracheophyta</taxon>
        <taxon>Spermatophyta</taxon>
        <taxon>Magnoliopsida</taxon>
        <taxon>eudicotyledons</taxon>
        <taxon>Gunneridae</taxon>
        <taxon>Pentapetalae</taxon>
        <taxon>rosids</taxon>
        <taxon>fabids</taxon>
        <taxon>Malpighiales</taxon>
        <taxon>Euphorbiaceae</taxon>
        <taxon>Crotonoideae</taxon>
        <taxon>Micrandreae</taxon>
        <taxon>Hevea</taxon>
    </lineage>
</organism>
<reference evidence="17 18" key="1">
    <citation type="journal article" date="2020" name="Mol. Plant">
        <title>The Chromosome-Based Rubber Tree Genome Provides New Insights into Spurge Genome Evolution and Rubber Biosynthesis.</title>
        <authorList>
            <person name="Liu J."/>
            <person name="Shi C."/>
            <person name="Shi C.C."/>
            <person name="Li W."/>
            <person name="Zhang Q.J."/>
            <person name="Zhang Y."/>
            <person name="Li K."/>
            <person name="Lu H.F."/>
            <person name="Shi C."/>
            <person name="Zhu S.T."/>
            <person name="Xiao Z.Y."/>
            <person name="Nan H."/>
            <person name="Yue Y."/>
            <person name="Zhu X.G."/>
            <person name="Wu Y."/>
            <person name="Hong X.N."/>
            <person name="Fan G.Y."/>
            <person name="Tong Y."/>
            <person name="Zhang D."/>
            <person name="Mao C.L."/>
            <person name="Liu Y.L."/>
            <person name="Hao S.J."/>
            <person name="Liu W.Q."/>
            <person name="Lv M.Q."/>
            <person name="Zhang H.B."/>
            <person name="Liu Y."/>
            <person name="Hu-Tang G.R."/>
            <person name="Wang J.P."/>
            <person name="Wang J.H."/>
            <person name="Sun Y.H."/>
            <person name="Ni S.B."/>
            <person name="Chen W.B."/>
            <person name="Zhang X.C."/>
            <person name="Jiao Y.N."/>
            <person name="Eichler E.E."/>
            <person name="Li G.H."/>
            <person name="Liu X."/>
            <person name="Gao L.Z."/>
        </authorList>
    </citation>
    <scope>NUCLEOTIDE SEQUENCE [LARGE SCALE GENOMIC DNA]</scope>
    <source>
        <strain evidence="18">cv. GT1</strain>
        <tissue evidence="17">Leaf</tissue>
    </source>
</reference>
<dbReference type="CDD" id="cd05472">
    <property type="entry name" value="cnd41_like"/>
    <property type="match status" value="1"/>
</dbReference>
<dbReference type="FunFam" id="2.130.10.10:FF:000286">
    <property type="entry name" value="Eukaryotic translation initiation factor 3 subunit B"/>
    <property type="match status" value="1"/>
</dbReference>
<dbReference type="EMBL" id="JAAGAX010000013">
    <property type="protein sequence ID" value="KAF2293474.1"/>
    <property type="molecule type" value="Genomic_DNA"/>
</dbReference>
<gene>
    <name evidence="17" type="ORF">GH714_002119</name>
</gene>
<evidence type="ECO:0000259" key="16">
    <source>
        <dbReference type="PROSITE" id="PS51767"/>
    </source>
</evidence>
<dbReference type="Proteomes" id="UP000467840">
    <property type="component" value="Chromosome 7"/>
</dbReference>
<keyword evidence="10 12" id="KW-0648">Protein biosynthesis</keyword>
<dbReference type="InterPro" id="IPR011400">
    <property type="entry name" value="EIF3B"/>
</dbReference>
<evidence type="ECO:0000256" key="12">
    <source>
        <dbReference type="HAMAP-Rule" id="MF_03001"/>
    </source>
</evidence>
<evidence type="ECO:0000256" key="8">
    <source>
        <dbReference type="ARBA" id="ARBA00022801"/>
    </source>
</evidence>
<dbReference type="InterPro" id="IPR013979">
    <property type="entry name" value="TIF_beta_prop-like"/>
</dbReference>
<keyword evidence="5 14" id="KW-0645">Protease</keyword>
<proteinExistence type="inferred from homology"/>
<dbReference type="InterPro" id="IPR032799">
    <property type="entry name" value="TAXi_C"/>
</dbReference>
<dbReference type="CDD" id="cd12278">
    <property type="entry name" value="RRM_eIF3B"/>
    <property type="match status" value="1"/>
</dbReference>
<keyword evidence="18" id="KW-1185">Reference proteome</keyword>
<dbReference type="GO" id="GO:0016282">
    <property type="term" value="C:eukaryotic 43S preinitiation complex"/>
    <property type="evidence" value="ECO:0007669"/>
    <property type="project" value="UniProtKB-UniRule"/>
</dbReference>
<dbReference type="GO" id="GO:0033290">
    <property type="term" value="C:eukaryotic 48S preinitiation complex"/>
    <property type="evidence" value="ECO:0007669"/>
    <property type="project" value="UniProtKB-UniRule"/>
</dbReference>
<keyword evidence="9 12" id="KW-0694">RNA-binding</keyword>
<evidence type="ECO:0000256" key="2">
    <source>
        <dbReference type="ARBA" id="ARBA00007447"/>
    </source>
</evidence>
<dbReference type="Pfam" id="PF14541">
    <property type="entry name" value="TAXi_C"/>
    <property type="match status" value="1"/>
</dbReference>
<evidence type="ECO:0000256" key="1">
    <source>
        <dbReference type="ARBA" id="ARBA00004496"/>
    </source>
</evidence>
<dbReference type="SUPFAM" id="SSF50630">
    <property type="entry name" value="Acid proteases"/>
    <property type="match status" value="1"/>
</dbReference>
<comment type="similarity">
    <text evidence="2 14">Belongs to the peptidase A1 family.</text>
</comment>
<evidence type="ECO:0000256" key="5">
    <source>
        <dbReference type="ARBA" id="ARBA00022670"/>
    </source>
</evidence>
<dbReference type="InterPro" id="IPR033121">
    <property type="entry name" value="PEPTIDASE_A1"/>
</dbReference>
<keyword evidence="7 14" id="KW-0064">Aspartyl protease</keyword>
<feature type="active site" evidence="13">
    <location>
        <position position="622"/>
    </location>
</feature>
<dbReference type="GO" id="GO:0004190">
    <property type="term" value="F:aspartic-type endopeptidase activity"/>
    <property type="evidence" value="ECO:0007669"/>
    <property type="project" value="UniProtKB-KW"/>
</dbReference>
<dbReference type="InterPro" id="IPR032861">
    <property type="entry name" value="TAXi_N"/>
</dbReference>
<dbReference type="PANTHER" id="PTHR14068:SF0">
    <property type="entry name" value="EUKARYOTIC TRANSLATION INITIATION FACTOR 3 SUBUNIT B"/>
    <property type="match status" value="1"/>
</dbReference>
<evidence type="ECO:0000256" key="3">
    <source>
        <dbReference type="ARBA" id="ARBA00022490"/>
    </source>
</evidence>
<feature type="coiled-coil region" evidence="15">
    <location>
        <begin position="526"/>
        <end position="568"/>
    </location>
</feature>
<comment type="similarity">
    <text evidence="12">Belongs to the eIF-3 subunit B family.</text>
</comment>
<evidence type="ECO:0000256" key="10">
    <source>
        <dbReference type="ARBA" id="ARBA00022917"/>
    </source>
</evidence>
<dbReference type="InterPro" id="IPR033873">
    <property type="entry name" value="CND41-like"/>
</dbReference>
<evidence type="ECO:0000256" key="15">
    <source>
        <dbReference type="SAM" id="Coils"/>
    </source>
</evidence>
<dbReference type="FunFam" id="2.40.70.10:FF:000013">
    <property type="entry name" value="Aspartyl protease AED1"/>
    <property type="match status" value="1"/>
</dbReference>
<evidence type="ECO:0000313" key="17">
    <source>
        <dbReference type="EMBL" id="KAF2293474.1"/>
    </source>
</evidence>
<comment type="function">
    <text evidence="12">RNA-binding component of the eukaryotic translation initiation factor 3 (eIF-3) complex, which is involved in protein synthesis of a specialized repertoire of mRNAs and, together with other initiation factors, stimulates binding of mRNA and methionyl-tRNAi to the 40S ribosome. The eIF-3 complex specifically targets and initiates translation of a subset of mRNAs involved in cell proliferation.</text>
</comment>
<evidence type="ECO:0000256" key="9">
    <source>
        <dbReference type="ARBA" id="ARBA00022884"/>
    </source>
</evidence>
<feature type="domain" description="Peptidase A1" evidence="16">
    <location>
        <begin position="604"/>
        <end position="940"/>
    </location>
</feature>
<dbReference type="PRINTS" id="PR00792">
    <property type="entry name" value="PEPSIN"/>
</dbReference>
<evidence type="ECO:0000256" key="13">
    <source>
        <dbReference type="PIRSR" id="PIRSR601461-1"/>
    </source>
</evidence>
<evidence type="ECO:0000256" key="7">
    <source>
        <dbReference type="ARBA" id="ARBA00022750"/>
    </source>
</evidence>
<dbReference type="InterPro" id="IPR001969">
    <property type="entry name" value="Aspartic_peptidase_AS"/>
</dbReference>
<protein>
    <recommendedName>
        <fullName evidence="12">Eukaryotic translation initiation factor 3 subunit B</fullName>
        <shortName evidence="12">eIF3b</shortName>
    </recommendedName>
    <alternativeName>
        <fullName evidence="12">eIF-3-eta</fullName>
    </alternativeName>
    <alternativeName>
        <fullName evidence="12">eIF3 p110</fullName>
    </alternativeName>
</protein>
<keyword evidence="3 12" id="KW-0963">Cytoplasm</keyword>
<evidence type="ECO:0000256" key="4">
    <source>
        <dbReference type="ARBA" id="ARBA00022540"/>
    </source>
</evidence>
<dbReference type="PROSITE" id="PS51767">
    <property type="entry name" value="PEPTIDASE_A1"/>
    <property type="match status" value="1"/>
</dbReference>
<accession>A0A6A6KY58</accession>
<dbReference type="SUPFAM" id="SSF82171">
    <property type="entry name" value="DPP6 N-terminal domain-like"/>
    <property type="match status" value="1"/>
</dbReference>
<dbReference type="AlphaFoldDB" id="A0A6A6KY58"/>
<evidence type="ECO:0000313" key="18">
    <source>
        <dbReference type="Proteomes" id="UP000467840"/>
    </source>
</evidence>
<dbReference type="InterPro" id="IPR012677">
    <property type="entry name" value="Nucleotide-bd_a/b_plait_sf"/>
</dbReference>
<dbReference type="Gene3D" id="2.40.70.10">
    <property type="entry name" value="Acid Proteases"/>
    <property type="match status" value="2"/>
</dbReference>
<dbReference type="HAMAP" id="MF_03001">
    <property type="entry name" value="eIF3b"/>
    <property type="match status" value="1"/>
</dbReference>
<dbReference type="InterPro" id="IPR001461">
    <property type="entry name" value="Aspartic_peptidase_A1"/>
</dbReference>
<dbReference type="InterPro" id="IPR015943">
    <property type="entry name" value="WD40/YVTN_repeat-like_dom_sf"/>
</dbReference>
<dbReference type="GO" id="GO:0005852">
    <property type="term" value="C:eukaryotic translation initiation factor 3 complex"/>
    <property type="evidence" value="ECO:0007669"/>
    <property type="project" value="UniProtKB-UniRule"/>
</dbReference>
<dbReference type="Pfam" id="PF14543">
    <property type="entry name" value="TAXi_N"/>
    <property type="match status" value="1"/>
</dbReference>
<dbReference type="FunFam" id="2.40.70.10:FF:000021">
    <property type="entry name" value="Aspartyl protease AED1"/>
    <property type="match status" value="1"/>
</dbReference>
<dbReference type="FunFam" id="3.30.70.330:FF:000235">
    <property type="entry name" value="Eukaryotic translation initiation factor 3 subunit B"/>
    <property type="match status" value="1"/>
</dbReference>
<comment type="caution">
    <text evidence="17">The sequence shown here is derived from an EMBL/GenBank/DDBJ whole genome shotgun (WGS) entry which is preliminary data.</text>
</comment>
<comment type="subunit">
    <text evidence="12">Component of the eukaryotic translation initiation factor 3 (eIF-3) complex.</text>
</comment>
<keyword evidence="6" id="KW-0732">Signal</keyword>
<evidence type="ECO:0000256" key="14">
    <source>
        <dbReference type="RuleBase" id="RU000454"/>
    </source>
</evidence>
<evidence type="ECO:0000256" key="11">
    <source>
        <dbReference type="ARBA" id="ARBA00023157"/>
    </source>
</evidence>
<dbReference type="GO" id="GO:0001732">
    <property type="term" value="P:formation of cytoplasmic translation initiation complex"/>
    <property type="evidence" value="ECO:0007669"/>
    <property type="project" value="UniProtKB-UniRule"/>
</dbReference>
<dbReference type="GO" id="GO:0031369">
    <property type="term" value="F:translation initiation factor binding"/>
    <property type="evidence" value="ECO:0007669"/>
    <property type="project" value="InterPro"/>
</dbReference>
<dbReference type="GO" id="GO:0006508">
    <property type="term" value="P:proteolysis"/>
    <property type="evidence" value="ECO:0007669"/>
    <property type="project" value="UniProtKB-KW"/>
</dbReference>
<evidence type="ECO:0000256" key="6">
    <source>
        <dbReference type="ARBA" id="ARBA00022729"/>
    </source>
</evidence>
<keyword evidence="11" id="KW-1015">Disulfide bond</keyword>
<feature type="active site" evidence="13">
    <location>
        <position position="823"/>
    </location>
</feature>
<dbReference type="InterPro" id="IPR021109">
    <property type="entry name" value="Peptidase_aspartic_dom_sf"/>
</dbReference>
<keyword evidence="8 14" id="KW-0378">Hydrolase</keyword>
<dbReference type="Gene3D" id="3.30.70.330">
    <property type="match status" value="1"/>
</dbReference>
<dbReference type="PANTHER" id="PTHR14068">
    <property type="entry name" value="EUKARYOTIC TRANSLATION INITIATION FACTOR 3 EIF3 -RELATED"/>
    <property type="match status" value="1"/>
</dbReference>
<dbReference type="Gene3D" id="2.130.10.10">
    <property type="entry name" value="YVTN repeat-like/Quinoprotein amine dehydrogenase"/>
    <property type="match status" value="1"/>
</dbReference>
<dbReference type="Pfam" id="PF08662">
    <property type="entry name" value="eIF2A"/>
    <property type="match status" value="1"/>
</dbReference>
<dbReference type="GO" id="GO:0003743">
    <property type="term" value="F:translation initiation factor activity"/>
    <property type="evidence" value="ECO:0007669"/>
    <property type="project" value="UniProtKB-UniRule"/>
</dbReference>
<dbReference type="PROSITE" id="PS00141">
    <property type="entry name" value="ASP_PROTEASE"/>
    <property type="match status" value="1"/>
</dbReference>
<name>A0A6A6KY58_HEVBR</name>
<dbReference type="GO" id="GO:0003723">
    <property type="term" value="F:RNA binding"/>
    <property type="evidence" value="ECO:0007669"/>
    <property type="project" value="UniProtKB-UniRule"/>
</dbReference>
<keyword evidence="4 12" id="KW-0396">Initiation factor</keyword>
<dbReference type="InterPro" id="IPR034363">
    <property type="entry name" value="eIF3B_RRM"/>
</dbReference>